<dbReference type="PANTHER" id="PTHR38037">
    <property type="entry name" value="ZN_PROTEASE DOMAIN-CONTAINING PROTEIN"/>
    <property type="match status" value="1"/>
</dbReference>
<protein>
    <recommendedName>
        <fullName evidence="1">Retropepsin-like aspartic endopeptidase domain-containing protein</fullName>
    </recommendedName>
</protein>
<gene>
    <name evidence="2" type="ORF">THMIRHAM_00370</name>
</gene>
<dbReference type="InterPro" id="IPR008503">
    <property type="entry name" value="Asp_endopeptidase"/>
</dbReference>
<dbReference type="Pfam" id="PF05618">
    <property type="entry name" value="Zn_protease"/>
    <property type="match status" value="1"/>
</dbReference>
<sequence length="168" mass="19218">MNIFAILLLNVFVTFYAPNLYAQNIIGWLENITLINQGQQLTIAAKIDSGADYSSIHAVDIEIFQKVNQDWIKFKTINDFEVEAPLYRYTQIKTKKVGFQDRPVVKLEVCIGDIRRVIEVNLVDREHFSRPMLVGREALSGFLIDPTKTDLLELQPCTNKPASESYSH</sequence>
<dbReference type="Proteomes" id="UP001054820">
    <property type="component" value="Chromosome"/>
</dbReference>
<feature type="domain" description="Retropepsin-like aspartic endopeptidase" evidence="1">
    <location>
        <begin position="25"/>
        <end position="148"/>
    </location>
</feature>
<proteinExistence type="predicted"/>
<evidence type="ECO:0000313" key="2">
    <source>
        <dbReference type="EMBL" id="BCN92252.1"/>
    </source>
</evidence>
<name>A0ABM7MA83_9GAMM</name>
<accession>A0ABM7MA83</accession>
<dbReference type="RefSeq" id="WP_237261958.1">
    <property type="nucleotide sequence ID" value="NZ_AP024202.1"/>
</dbReference>
<reference evidence="2" key="1">
    <citation type="journal article" date="2022" name="Arch. Microbiol.">
        <title>Thiomicrorhabdus immobilis sp. nov., a mesophilic sulfur-oxidizing bacterium isolated from sediment of a brackish lake in northern Japan.</title>
        <authorList>
            <person name="Kojima H."/>
            <person name="Mochizuki J."/>
            <person name="Kanda M."/>
            <person name="Watanabe T."/>
            <person name="Fukui M."/>
        </authorList>
    </citation>
    <scope>NUCLEOTIDE SEQUENCE</scope>
    <source>
        <strain evidence="2">Am19</strain>
    </source>
</reference>
<keyword evidence="3" id="KW-1185">Reference proteome</keyword>
<evidence type="ECO:0000313" key="3">
    <source>
        <dbReference type="Proteomes" id="UP001054820"/>
    </source>
</evidence>
<organism evidence="2 3">
    <name type="scientific">Thiomicrorhabdus immobilis</name>
    <dbReference type="NCBI Taxonomy" id="2791037"/>
    <lineage>
        <taxon>Bacteria</taxon>
        <taxon>Pseudomonadati</taxon>
        <taxon>Pseudomonadota</taxon>
        <taxon>Gammaproteobacteria</taxon>
        <taxon>Thiotrichales</taxon>
        <taxon>Piscirickettsiaceae</taxon>
        <taxon>Thiomicrorhabdus</taxon>
    </lineage>
</organism>
<evidence type="ECO:0000259" key="1">
    <source>
        <dbReference type="Pfam" id="PF05618"/>
    </source>
</evidence>
<dbReference type="EMBL" id="AP024202">
    <property type="protein sequence ID" value="BCN92252.1"/>
    <property type="molecule type" value="Genomic_DNA"/>
</dbReference>
<dbReference type="SUPFAM" id="SSF50630">
    <property type="entry name" value="Acid proteases"/>
    <property type="match status" value="1"/>
</dbReference>
<dbReference type="PANTHER" id="PTHR38037:SF2">
    <property type="entry name" value="ATP-DEPENDENT ZINC PROTEASE DOMAIN-CONTAINING PROTEIN-RELATED"/>
    <property type="match status" value="1"/>
</dbReference>
<dbReference type="Gene3D" id="2.40.70.10">
    <property type="entry name" value="Acid Proteases"/>
    <property type="match status" value="1"/>
</dbReference>
<dbReference type="InterPro" id="IPR021109">
    <property type="entry name" value="Peptidase_aspartic_dom_sf"/>
</dbReference>